<accession>A0A0A9APW1</accession>
<evidence type="ECO:0000313" key="1">
    <source>
        <dbReference type="EMBL" id="JAD51933.1"/>
    </source>
</evidence>
<proteinExistence type="predicted"/>
<sequence length="40" mass="4464">MILTKVDYSKVSKFHQSGVNNFKVARSTCKSALHIFCCTA</sequence>
<organism evidence="1">
    <name type="scientific">Arundo donax</name>
    <name type="common">Giant reed</name>
    <name type="synonym">Donax arundinaceus</name>
    <dbReference type="NCBI Taxonomy" id="35708"/>
    <lineage>
        <taxon>Eukaryota</taxon>
        <taxon>Viridiplantae</taxon>
        <taxon>Streptophyta</taxon>
        <taxon>Embryophyta</taxon>
        <taxon>Tracheophyta</taxon>
        <taxon>Spermatophyta</taxon>
        <taxon>Magnoliopsida</taxon>
        <taxon>Liliopsida</taxon>
        <taxon>Poales</taxon>
        <taxon>Poaceae</taxon>
        <taxon>PACMAD clade</taxon>
        <taxon>Arundinoideae</taxon>
        <taxon>Arundineae</taxon>
        <taxon>Arundo</taxon>
    </lineage>
</organism>
<name>A0A0A9APW1_ARUDO</name>
<dbReference type="AlphaFoldDB" id="A0A0A9APW1"/>
<protein>
    <submittedName>
        <fullName evidence="1">Uncharacterized protein</fullName>
    </submittedName>
</protein>
<reference evidence="1" key="2">
    <citation type="journal article" date="2015" name="Data Brief">
        <title>Shoot transcriptome of the giant reed, Arundo donax.</title>
        <authorList>
            <person name="Barrero R.A."/>
            <person name="Guerrero F.D."/>
            <person name="Moolhuijzen P."/>
            <person name="Goolsby J.A."/>
            <person name="Tidwell J."/>
            <person name="Bellgard S.E."/>
            <person name="Bellgard M.I."/>
        </authorList>
    </citation>
    <scope>NUCLEOTIDE SEQUENCE</scope>
    <source>
        <tissue evidence="1">Shoot tissue taken approximately 20 cm above the soil surface</tissue>
    </source>
</reference>
<dbReference type="EMBL" id="GBRH01245962">
    <property type="protein sequence ID" value="JAD51933.1"/>
    <property type="molecule type" value="Transcribed_RNA"/>
</dbReference>
<reference evidence="1" key="1">
    <citation type="submission" date="2014-09" db="EMBL/GenBank/DDBJ databases">
        <authorList>
            <person name="Magalhaes I.L.F."/>
            <person name="Oliveira U."/>
            <person name="Santos F.R."/>
            <person name="Vidigal T.H.D.A."/>
            <person name="Brescovit A.D."/>
            <person name="Santos A.J."/>
        </authorList>
    </citation>
    <scope>NUCLEOTIDE SEQUENCE</scope>
    <source>
        <tissue evidence="1">Shoot tissue taken approximately 20 cm above the soil surface</tissue>
    </source>
</reference>